<reference evidence="1 2" key="1">
    <citation type="submission" date="2013-11" db="EMBL/GenBank/DDBJ databases">
        <title>Genome sequencing of Stegodyphus mimosarum.</title>
        <authorList>
            <person name="Bechsgaard J."/>
        </authorList>
    </citation>
    <scope>NUCLEOTIDE SEQUENCE [LARGE SCALE GENOMIC DNA]</scope>
</reference>
<keyword evidence="2" id="KW-1185">Reference proteome</keyword>
<dbReference type="Proteomes" id="UP000054359">
    <property type="component" value="Unassembled WGS sequence"/>
</dbReference>
<protein>
    <submittedName>
        <fullName evidence="1">Uncharacterized protein</fullName>
    </submittedName>
</protein>
<organism evidence="1 2">
    <name type="scientific">Stegodyphus mimosarum</name>
    <name type="common">African social velvet spider</name>
    <dbReference type="NCBI Taxonomy" id="407821"/>
    <lineage>
        <taxon>Eukaryota</taxon>
        <taxon>Metazoa</taxon>
        <taxon>Ecdysozoa</taxon>
        <taxon>Arthropoda</taxon>
        <taxon>Chelicerata</taxon>
        <taxon>Arachnida</taxon>
        <taxon>Araneae</taxon>
        <taxon>Araneomorphae</taxon>
        <taxon>Entelegynae</taxon>
        <taxon>Eresoidea</taxon>
        <taxon>Eresidae</taxon>
        <taxon>Stegodyphus</taxon>
    </lineage>
</organism>
<proteinExistence type="predicted"/>
<dbReference type="AlphaFoldDB" id="A0A087T3F3"/>
<dbReference type="STRING" id="407821.A0A087T3F3"/>
<name>A0A087T3F3_STEMI</name>
<evidence type="ECO:0000313" key="2">
    <source>
        <dbReference type="Proteomes" id="UP000054359"/>
    </source>
</evidence>
<gene>
    <name evidence="1" type="ORF">X975_06404</name>
</gene>
<sequence length="54" mass="5981">MEIQLKVDSAATEVTHLSTHSQKVQDFFVLLAVCNTVVVAKHPHKDQMNSSGLF</sequence>
<feature type="non-terminal residue" evidence="1">
    <location>
        <position position="54"/>
    </location>
</feature>
<accession>A0A087T3F3</accession>
<evidence type="ECO:0000313" key="1">
    <source>
        <dbReference type="EMBL" id="KFM59642.1"/>
    </source>
</evidence>
<dbReference type="EMBL" id="KK113231">
    <property type="protein sequence ID" value="KFM59642.1"/>
    <property type="molecule type" value="Genomic_DNA"/>
</dbReference>